<dbReference type="SMART" id="SM00862">
    <property type="entry name" value="Trans_reg_C"/>
    <property type="match status" value="1"/>
</dbReference>
<comment type="function">
    <text evidence="7">May play the central regulatory role in sporulation. It may be an element of the effector pathway responsible for the activation of sporulation genes in response to nutritional stress. Spo0A may act in concert with spo0H (a sigma factor) to control the expression of some genes that are critical to the sporulation process.</text>
</comment>
<organism evidence="12 13">
    <name type="scientific">Clostridium tetanomorphum</name>
    <dbReference type="NCBI Taxonomy" id="1553"/>
    <lineage>
        <taxon>Bacteria</taxon>
        <taxon>Bacillati</taxon>
        <taxon>Bacillota</taxon>
        <taxon>Clostridia</taxon>
        <taxon>Eubacteriales</taxon>
        <taxon>Clostridiaceae</taxon>
        <taxon>Clostridium</taxon>
    </lineage>
</organism>
<proteinExistence type="predicted"/>
<evidence type="ECO:0000256" key="1">
    <source>
        <dbReference type="ARBA" id="ARBA00018672"/>
    </source>
</evidence>
<feature type="DNA-binding region" description="OmpR/PhoB-type" evidence="9">
    <location>
        <begin position="128"/>
        <end position="224"/>
    </location>
</feature>
<evidence type="ECO:0000256" key="6">
    <source>
        <dbReference type="ARBA" id="ARBA00023163"/>
    </source>
</evidence>
<dbReference type="Proteomes" id="UP000563151">
    <property type="component" value="Unassembled WGS sequence"/>
</dbReference>
<evidence type="ECO:0000256" key="2">
    <source>
        <dbReference type="ARBA" id="ARBA00022553"/>
    </source>
</evidence>
<evidence type="ECO:0000256" key="5">
    <source>
        <dbReference type="ARBA" id="ARBA00023125"/>
    </source>
</evidence>
<dbReference type="GO" id="GO:0000156">
    <property type="term" value="F:phosphorelay response regulator activity"/>
    <property type="evidence" value="ECO:0007669"/>
    <property type="project" value="TreeGrafter"/>
</dbReference>
<keyword evidence="2 8" id="KW-0597">Phosphoprotein</keyword>
<evidence type="ECO:0000256" key="9">
    <source>
        <dbReference type="PROSITE-ProRule" id="PRU01091"/>
    </source>
</evidence>
<dbReference type="Pfam" id="PF00486">
    <property type="entry name" value="Trans_reg_C"/>
    <property type="match status" value="1"/>
</dbReference>
<keyword evidence="5 9" id="KW-0238">DNA-binding</keyword>
<dbReference type="PANTHER" id="PTHR48111:SF73">
    <property type="entry name" value="ALKALINE PHOSPHATASE SYNTHESIS TRANSCRIPTIONAL REGULATORY PROTEIN PHOP"/>
    <property type="match status" value="1"/>
</dbReference>
<keyword evidence="4" id="KW-0805">Transcription regulation</keyword>
<dbReference type="RefSeq" id="WP_027626097.1">
    <property type="nucleotide sequence ID" value="NZ_JAAZWO010000051.1"/>
</dbReference>
<name>A0A923EBD5_CLOTT</name>
<dbReference type="GO" id="GO:0032993">
    <property type="term" value="C:protein-DNA complex"/>
    <property type="evidence" value="ECO:0007669"/>
    <property type="project" value="TreeGrafter"/>
</dbReference>
<protein>
    <recommendedName>
        <fullName evidence="1">Stage 0 sporulation protein A homolog</fullName>
    </recommendedName>
</protein>
<dbReference type="SUPFAM" id="SSF52172">
    <property type="entry name" value="CheY-like"/>
    <property type="match status" value="1"/>
</dbReference>
<reference evidence="12 13" key="1">
    <citation type="submission" date="2020-04" db="EMBL/GenBank/DDBJ databases">
        <title>Genomic insights into acetone-butanol-ethanol (ABE) fermentation by sequencing solventogenic clostridia strains.</title>
        <authorList>
            <person name="Brown S."/>
        </authorList>
    </citation>
    <scope>NUCLEOTIDE SEQUENCE [LARGE SCALE GENOMIC DNA]</scope>
    <source>
        <strain evidence="12 13">DJ011</strain>
    </source>
</reference>
<dbReference type="GO" id="GO:0006355">
    <property type="term" value="P:regulation of DNA-templated transcription"/>
    <property type="evidence" value="ECO:0007669"/>
    <property type="project" value="InterPro"/>
</dbReference>
<dbReference type="EMBL" id="JAAZWO010000051">
    <property type="protein sequence ID" value="MBC2400142.1"/>
    <property type="molecule type" value="Genomic_DNA"/>
</dbReference>
<evidence type="ECO:0000256" key="3">
    <source>
        <dbReference type="ARBA" id="ARBA00023012"/>
    </source>
</evidence>
<keyword evidence="3" id="KW-0902">Two-component regulatory system</keyword>
<evidence type="ECO:0000256" key="4">
    <source>
        <dbReference type="ARBA" id="ARBA00023015"/>
    </source>
</evidence>
<feature type="domain" description="Response regulatory" evidence="10">
    <location>
        <begin position="4"/>
        <end position="117"/>
    </location>
</feature>
<dbReference type="PROSITE" id="PS51755">
    <property type="entry name" value="OMPR_PHOB"/>
    <property type="match status" value="1"/>
</dbReference>
<feature type="domain" description="OmpR/PhoB-type" evidence="11">
    <location>
        <begin position="128"/>
        <end position="224"/>
    </location>
</feature>
<dbReference type="GO" id="GO:0000976">
    <property type="term" value="F:transcription cis-regulatory region binding"/>
    <property type="evidence" value="ECO:0007669"/>
    <property type="project" value="TreeGrafter"/>
</dbReference>
<dbReference type="Gene3D" id="6.10.250.690">
    <property type="match status" value="1"/>
</dbReference>
<evidence type="ECO:0000313" key="13">
    <source>
        <dbReference type="Proteomes" id="UP000563151"/>
    </source>
</evidence>
<keyword evidence="13" id="KW-1185">Reference proteome</keyword>
<dbReference type="PROSITE" id="PS50110">
    <property type="entry name" value="RESPONSE_REGULATORY"/>
    <property type="match status" value="1"/>
</dbReference>
<evidence type="ECO:0000259" key="10">
    <source>
        <dbReference type="PROSITE" id="PS50110"/>
    </source>
</evidence>
<dbReference type="Gene3D" id="1.10.10.10">
    <property type="entry name" value="Winged helix-like DNA-binding domain superfamily/Winged helix DNA-binding domain"/>
    <property type="match status" value="1"/>
</dbReference>
<dbReference type="InterPro" id="IPR011006">
    <property type="entry name" value="CheY-like_superfamily"/>
</dbReference>
<comment type="caution">
    <text evidence="12">The sequence shown here is derived from an EMBL/GenBank/DDBJ whole genome shotgun (WGS) entry which is preliminary data.</text>
</comment>
<dbReference type="Gene3D" id="3.40.50.2300">
    <property type="match status" value="1"/>
</dbReference>
<dbReference type="GO" id="GO:0005829">
    <property type="term" value="C:cytosol"/>
    <property type="evidence" value="ECO:0007669"/>
    <property type="project" value="TreeGrafter"/>
</dbReference>
<evidence type="ECO:0000256" key="7">
    <source>
        <dbReference type="ARBA" id="ARBA00024867"/>
    </source>
</evidence>
<dbReference type="SMART" id="SM00448">
    <property type="entry name" value="REC"/>
    <property type="match status" value="1"/>
</dbReference>
<dbReference type="FunFam" id="1.10.10.10:FF:000018">
    <property type="entry name" value="DNA-binding response regulator ResD"/>
    <property type="match status" value="1"/>
</dbReference>
<dbReference type="Pfam" id="PF00072">
    <property type="entry name" value="Response_reg"/>
    <property type="match status" value="1"/>
</dbReference>
<dbReference type="CDD" id="cd17574">
    <property type="entry name" value="REC_OmpR"/>
    <property type="match status" value="1"/>
</dbReference>
<dbReference type="InterPro" id="IPR036388">
    <property type="entry name" value="WH-like_DNA-bd_sf"/>
</dbReference>
<dbReference type="InterPro" id="IPR039420">
    <property type="entry name" value="WalR-like"/>
</dbReference>
<keyword evidence="6" id="KW-0804">Transcription</keyword>
<dbReference type="AlphaFoldDB" id="A0A923EBD5"/>
<sequence>MNKNLLIVEDESNIRRLIAMYFKKEGFNIFEAKDGEEALDVFKVYKIDLVILDIMLPGLNGLKVCEYIRTNSDVPIIMLTAKTQEDDKILGFEHGTDEYVTKPFSPKVLVARAKSLLKRVDGTISKSSNILSEDGLAIDLNSGKVTVNNVEVMLTLKEYDLLTYFMQNKGMVLSKEAILNRVWGYDYYGDPRTVDTHIKRLRDKLEDRSNYITTIRGRGYKFEVS</sequence>
<feature type="modified residue" description="4-aspartylphosphate" evidence="8">
    <location>
        <position position="53"/>
    </location>
</feature>
<dbReference type="PANTHER" id="PTHR48111">
    <property type="entry name" value="REGULATOR OF RPOS"/>
    <property type="match status" value="1"/>
</dbReference>
<dbReference type="InterPro" id="IPR001789">
    <property type="entry name" value="Sig_transdc_resp-reg_receiver"/>
</dbReference>
<accession>A0A923EBD5</accession>
<dbReference type="InterPro" id="IPR001867">
    <property type="entry name" value="OmpR/PhoB-type_DNA-bd"/>
</dbReference>
<gene>
    <name evidence="12" type="ORF">HGG79_20655</name>
</gene>
<evidence type="ECO:0000313" key="12">
    <source>
        <dbReference type="EMBL" id="MBC2400142.1"/>
    </source>
</evidence>
<dbReference type="CDD" id="cd00383">
    <property type="entry name" value="trans_reg_C"/>
    <property type="match status" value="1"/>
</dbReference>
<evidence type="ECO:0000256" key="8">
    <source>
        <dbReference type="PROSITE-ProRule" id="PRU00169"/>
    </source>
</evidence>
<dbReference type="FunFam" id="3.40.50.2300:FF:000001">
    <property type="entry name" value="DNA-binding response regulator PhoB"/>
    <property type="match status" value="1"/>
</dbReference>
<evidence type="ECO:0000259" key="11">
    <source>
        <dbReference type="PROSITE" id="PS51755"/>
    </source>
</evidence>